<dbReference type="OrthoDB" id="9811476at2"/>
<dbReference type="Proteomes" id="UP000558113">
    <property type="component" value="Unassembled WGS sequence"/>
</dbReference>
<dbReference type="Pfam" id="PF04250">
    <property type="entry name" value="DUF429"/>
    <property type="match status" value="1"/>
</dbReference>
<sequence length="250" mass="27853">MARGIGIDGCRSGWVAVILDNSVSNVQLITATTFNSLWSAINPKHNHDYILIDVPIGLPEGIIGTNNTHLDRNCDYDCRKMLIGNRKSSVFGTPTRQATRSSTPSQTNLLINNKKLSKQSEGIIPKIREIDIFINSQLTGSIQDLMEESHPELCFQRFNNNLGLSYRKKRSIGRSERTNILINAGLTITNINNLLSHYCFNSVAKDDILDAAILALTAFNINSGILPKLKVSNSNQYDYLNSIEMNMSYC</sequence>
<proteinExistence type="predicted"/>
<reference evidence="1 2" key="1">
    <citation type="submission" date="2020-01" db="EMBL/GenBank/DDBJ databases">
        <title>Paenibacillus soybeanensis sp. nov. isolated from the nodules of soybean (Glycine max(L.) Merr).</title>
        <authorList>
            <person name="Wang H."/>
        </authorList>
    </citation>
    <scope>NUCLEOTIDE SEQUENCE [LARGE SCALE GENOMIC DNA]</scope>
    <source>
        <strain evidence="1 2">DSM 23054</strain>
    </source>
</reference>
<accession>A0A7X4YSG4</accession>
<dbReference type="EMBL" id="JAAAMU010000013">
    <property type="protein sequence ID" value="NBC71727.1"/>
    <property type="molecule type" value="Genomic_DNA"/>
</dbReference>
<gene>
    <name evidence="1" type="ORF">GT003_22245</name>
</gene>
<dbReference type="AlphaFoldDB" id="A0A7X4YSG4"/>
<evidence type="ECO:0000313" key="1">
    <source>
        <dbReference type="EMBL" id="NBC71727.1"/>
    </source>
</evidence>
<name>A0A7X4YSG4_9BACL</name>
<dbReference type="RefSeq" id="WP_161701979.1">
    <property type="nucleotide sequence ID" value="NZ_JAAAMU010000013.1"/>
</dbReference>
<evidence type="ECO:0000313" key="2">
    <source>
        <dbReference type="Proteomes" id="UP000558113"/>
    </source>
</evidence>
<comment type="caution">
    <text evidence="1">The sequence shown here is derived from an EMBL/GenBank/DDBJ whole genome shotgun (WGS) entry which is preliminary data.</text>
</comment>
<protein>
    <submittedName>
        <fullName evidence="1">DUF429 domain-containing protein</fullName>
    </submittedName>
</protein>
<keyword evidence="2" id="KW-1185">Reference proteome</keyword>
<dbReference type="InterPro" id="IPR007362">
    <property type="entry name" value="DUF429"/>
</dbReference>
<organism evidence="1 2">
    <name type="scientific">Paenibacillus sacheonensis</name>
    <dbReference type="NCBI Taxonomy" id="742054"/>
    <lineage>
        <taxon>Bacteria</taxon>
        <taxon>Bacillati</taxon>
        <taxon>Bacillota</taxon>
        <taxon>Bacilli</taxon>
        <taxon>Bacillales</taxon>
        <taxon>Paenibacillaceae</taxon>
        <taxon>Paenibacillus</taxon>
    </lineage>
</organism>